<evidence type="ECO:0008006" key="4">
    <source>
        <dbReference type="Google" id="ProtNLM"/>
    </source>
</evidence>
<dbReference type="OrthoDB" id="4762143at2"/>
<dbReference type="Proteomes" id="UP000093985">
    <property type="component" value="Unassembled WGS sequence"/>
</dbReference>
<dbReference type="AlphaFoldDB" id="A0A1A2EHJ8"/>
<sequence length="214" mass="22671">MRRYGVIVFLGAVAAALAASSAAAADAIDASWPYGTGASMEAPGFYDVLGWTDGGRDQFGPISSTHGDYTVAHSVDGPDWYTAHITNFVVPSFYSNEHIEVLSLLDDSAGYPSAGTVFDTTKMFDFNFPIGGMMHLFTTTVIDDPELGYASQFSITPFFTNTFLITDGGMKDFVTTLGGSYTLFEIPFTDASGGADASDDTFTPLLAEFAASGT</sequence>
<name>A0A1A2EHJ8_MYCSD</name>
<feature type="signal peptide" evidence="1">
    <location>
        <begin position="1"/>
        <end position="24"/>
    </location>
</feature>
<evidence type="ECO:0000256" key="1">
    <source>
        <dbReference type="SAM" id="SignalP"/>
    </source>
</evidence>
<feature type="chain" id="PRO_5009825440" description="PEP-CTERM sorting domain-containing protein" evidence="1">
    <location>
        <begin position="25"/>
        <end position="214"/>
    </location>
</feature>
<evidence type="ECO:0000313" key="3">
    <source>
        <dbReference type="Proteomes" id="UP000093985"/>
    </source>
</evidence>
<comment type="caution">
    <text evidence="2">The sequence shown here is derived from an EMBL/GenBank/DDBJ whole genome shotgun (WGS) entry which is preliminary data.</text>
</comment>
<protein>
    <recommendedName>
        <fullName evidence="4">PEP-CTERM sorting domain-containing protein</fullName>
    </recommendedName>
</protein>
<dbReference type="RefSeq" id="WP_064856198.1">
    <property type="nucleotide sequence ID" value="NZ_LZIM01000043.1"/>
</dbReference>
<reference evidence="3" key="1">
    <citation type="submission" date="2016-06" db="EMBL/GenBank/DDBJ databases">
        <authorList>
            <person name="Sutton G."/>
            <person name="Brinkac L."/>
            <person name="Sanka R."/>
            <person name="Adams M."/>
            <person name="Lau E."/>
            <person name="Mehaffy C."/>
            <person name="Tameris M."/>
            <person name="Hatherill M."/>
            <person name="Hanekom W."/>
            <person name="Mahomed H."/>
            <person name="Mcshane H."/>
        </authorList>
    </citation>
    <scope>NUCLEOTIDE SEQUENCE [LARGE SCALE GENOMIC DNA]</scope>
    <source>
        <strain evidence="3">852014-51077_SCH5608930-a</strain>
    </source>
</reference>
<evidence type="ECO:0000313" key="2">
    <source>
        <dbReference type="EMBL" id="OBG03170.1"/>
    </source>
</evidence>
<proteinExistence type="predicted"/>
<accession>A0A1A2EHJ8</accession>
<dbReference type="EMBL" id="LZIN01000075">
    <property type="protein sequence ID" value="OBG03170.1"/>
    <property type="molecule type" value="Genomic_DNA"/>
</dbReference>
<keyword evidence="1" id="KW-0732">Signal</keyword>
<gene>
    <name evidence="2" type="ORF">A5771_14690</name>
</gene>
<organism evidence="2 3">
    <name type="scientific">Mycolicibacter sinensis (strain JDM601)</name>
    <name type="common">Mycobacterium sinense</name>
    <dbReference type="NCBI Taxonomy" id="875328"/>
    <lineage>
        <taxon>Bacteria</taxon>
        <taxon>Bacillati</taxon>
        <taxon>Actinomycetota</taxon>
        <taxon>Actinomycetes</taxon>
        <taxon>Mycobacteriales</taxon>
        <taxon>Mycobacteriaceae</taxon>
        <taxon>Mycolicibacter</taxon>
    </lineage>
</organism>